<reference evidence="2" key="1">
    <citation type="submission" date="2021-06" db="EMBL/GenBank/DDBJ databases">
        <title>Comparative genomics, transcriptomics and evolutionary studies reveal genomic signatures of adaptation to plant cell wall in hemibiotrophic fungi.</title>
        <authorList>
            <consortium name="DOE Joint Genome Institute"/>
            <person name="Baroncelli R."/>
            <person name="Diaz J.F."/>
            <person name="Benocci T."/>
            <person name="Peng M."/>
            <person name="Battaglia E."/>
            <person name="Haridas S."/>
            <person name="Andreopoulos W."/>
            <person name="Labutti K."/>
            <person name="Pangilinan J."/>
            <person name="Floch G.L."/>
            <person name="Makela M.R."/>
            <person name="Henrissat B."/>
            <person name="Grigoriev I.V."/>
            <person name="Crouch J.A."/>
            <person name="De Vries R.P."/>
            <person name="Sukno S.A."/>
            <person name="Thon M.R."/>
        </authorList>
    </citation>
    <scope>NUCLEOTIDE SEQUENCE</scope>
    <source>
        <strain evidence="2">CBS 193.32</strain>
    </source>
</reference>
<dbReference type="AlphaFoldDB" id="A0AAJ0ERC1"/>
<dbReference type="EMBL" id="JAHMHR010000049">
    <property type="protein sequence ID" value="KAK1671183.1"/>
    <property type="molecule type" value="Genomic_DNA"/>
</dbReference>
<dbReference type="GeneID" id="85451134"/>
<gene>
    <name evidence="2" type="ORF">BDP55DRAFT_298270</name>
</gene>
<dbReference type="RefSeq" id="XP_060425186.1">
    <property type="nucleotide sequence ID" value="XM_060566608.1"/>
</dbReference>
<protein>
    <recommendedName>
        <fullName evidence="4">Secreted protein</fullName>
    </recommendedName>
</protein>
<feature type="chain" id="PRO_5042509482" description="Secreted protein" evidence="1">
    <location>
        <begin position="23"/>
        <end position="110"/>
    </location>
</feature>
<accession>A0AAJ0ERC1</accession>
<feature type="signal peptide" evidence="1">
    <location>
        <begin position="1"/>
        <end position="22"/>
    </location>
</feature>
<evidence type="ECO:0000313" key="2">
    <source>
        <dbReference type="EMBL" id="KAK1671183.1"/>
    </source>
</evidence>
<name>A0AAJ0ERC1_9PEZI</name>
<proteinExistence type="predicted"/>
<organism evidence="2 3">
    <name type="scientific">Colletotrichum godetiae</name>
    <dbReference type="NCBI Taxonomy" id="1209918"/>
    <lineage>
        <taxon>Eukaryota</taxon>
        <taxon>Fungi</taxon>
        <taxon>Dikarya</taxon>
        <taxon>Ascomycota</taxon>
        <taxon>Pezizomycotina</taxon>
        <taxon>Sordariomycetes</taxon>
        <taxon>Hypocreomycetidae</taxon>
        <taxon>Glomerellales</taxon>
        <taxon>Glomerellaceae</taxon>
        <taxon>Colletotrichum</taxon>
        <taxon>Colletotrichum acutatum species complex</taxon>
    </lineage>
</organism>
<evidence type="ECO:0008006" key="4">
    <source>
        <dbReference type="Google" id="ProtNLM"/>
    </source>
</evidence>
<dbReference type="Proteomes" id="UP001224890">
    <property type="component" value="Unassembled WGS sequence"/>
</dbReference>
<evidence type="ECO:0000256" key="1">
    <source>
        <dbReference type="SAM" id="SignalP"/>
    </source>
</evidence>
<sequence length="110" mass="12539">MQTVSIISFLSWQLLSESRCWSLEVQRGKTIKGFWAGPAIWLSECSTTWPALFVHPCMSSGMANKCRVMLDRHSVITHCCRIGGFGAWRTRQSRVPIPKQDVEYCLVDEC</sequence>
<keyword evidence="1" id="KW-0732">Signal</keyword>
<evidence type="ECO:0000313" key="3">
    <source>
        <dbReference type="Proteomes" id="UP001224890"/>
    </source>
</evidence>
<comment type="caution">
    <text evidence="2">The sequence shown here is derived from an EMBL/GenBank/DDBJ whole genome shotgun (WGS) entry which is preliminary data.</text>
</comment>
<keyword evidence="3" id="KW-1185">Reference proteome</keyword>